<feature type="transmembrane region" description="Helical" evidence="1">
    <location>
        <begin position="197"/>
        <end position="219"/>
    </location>
</feature>
<protein>
    <submittedName>
        <fullName evidence="2">Uncharacterized protein</fullName>
    </submittedName>
</protein>
<dbReference type="EMBL" id="JMIX01000006">
    <property type="protein sequence ID" value="KEO93399.1"/>
    <property type="molecule type" value="Genomic_DNA"/>
</dbReference>
<dbReference type="AlphaFoldDB" id="A0A074MIS3"/>
<feature type="transmembrane region" description="Helical" evidence="1">
    <location>
        <begin position="79"/>
        <end position="99"/>
    </location>
</feature>
<gene>
    <name evidence="2" type="ORF">EH32_11830</name>
</gene>
<reference evidence="2 3" key="1">
    <citation type="submission" date="2014-04" db="EMBL/GenBank/DDBJ databases">
        <title>A comprehensive comparison of genomes of Erythrobacter spp. Strains.</title>
        <authorList>
            <person name="Zheng Q."/>
        </authorList>
    </citation>
    <scope>NUCLEOTIDE SEQUENCE [LARGE SCALE GENOMIC DNA]</scope>
    <source>
        <strain evidence="2 3">DSM 8509</strain>
    </source>
</reference>
<feature type="transmembrane region" description="Helical" evidence="1">
    <location>
        <begin position="111"/>
        <end position="131"/>
    </location>
</feature>
<dbReference type="Proteomes" id="UP000027866">
    <property type="component" value="Unassembled WGS sequence"/>
</dbReference>
<feature type="transmembrane region" description="Helical" evidence="1">
    <location>
        <begin position="45"/>
        <end position="67"/>
    </location>
</feature>
<evidence type="ECO:0000313" key="2">
    <source>
        <dbReference type="EMBL" id="KEO93399.1"/>
    </source>
</evidence>
<feature type="transmembrane region" description="Helical" evidence="1">
    <location>
        <begin position="143"/>
        <end position="163"/>
    </location>
</feature>
<dbReference type="PATRIC" id="fig|39960.10.peg.2466"/>
<organism evidence="2 3">
    <name type="scientific">Erythrobacter litoralis</name>
    <dbReference type="NCBI Taxonomy" id="39960"/>
    <lineage>
        <taxon>Bacteria</taxon>
        <taxon>Pseudomonadati</taxon>
        <taxon>Pseudomonadota</taxon>
        <taxon>Alphaproteobacteria</taxon>
        <taxon>Sphingomonadales</taxon>
        <taxon>Erythrobacteraceae</taxon>
        <taxon>Erythrobacter/Porphyrobacter group</taxon>
        <taxon>Erythrobacter</taxon>
    </lineage>
</organism>
<accession>A0A074MIS3</accession>
<evidence type="ECO:0000313" key="3">
    <source>
        <dbReference type="Proteomes" id="UP000027866"/>
    </source>
</evidence>
<name>A0A074MIS3_9SPHN</name>
<sequence>MRAPESHRQSGLLLSRIAQALLGFTLLAFAAKAIADPAVQARYTPIVVLHATSMVAWLGLLASQAWLAAEHRLDLHRAFGRASMALVGAMAVSGAIISVNIGRELGRPEVTVVNLAAFVTFLPLYFAALHFARRRDMHAHRQAMLIGTLALMTPAYARVVQVAGLPDPVAIAAQVPITLAIALGYEWKVLGRVSKPVLWMLGFSLGVIAVMVGVLAVWFL</sequence>
<keyword evidence="1" id="KW-0812">Transmembrane</keyword>
<proteinExistence type="predicted"/>
<evidence type="ECO:0000256" key="1">
    <source>
        <dbReference type="SAM" id="Phobius"/>
    </source>
</evidence>
<keyword evidence="1" id="KW-1133">Transmembrane helix</keyword>
<dbReference type="RefSeq" id="WP_236922217.1">
    <property type="nucleotide sequence ID" value="NZ_CP017057.1"/>
</dbReference>
<keyword evidence="1" id="KW-0472">Membrane</keyword>
<dbReference type="KEGG" id="elq:Ga0102493_11215"/>
<keyword evidence="3" id="KW-1185">Reference proteome</keyword>
<feature type="transmembrane region" description="Helical" evidence="1">
    <location>
        <begin position="169"/>
        <end position="185"/>
    </location>
</feature>
<comment type="caution">
    <text evidence="2">The sequence shown here is derived from an EMBL/GenBank/DDBJ whole genome shotgun (WGS) entry which is preliminary data.</text>
</comment>